<sequence length="139" mass="16077">MYKLKDLDSEFSFSAFVFVLISTSGLFWYGYKMAFYTNEISEYLLYIFTGTSYMILLLQLMILGSALNEQEKEVGVLIQCLPQETEENEPKVNFFKKTLLKENGLTLWKIYVMDRSLVICTFGTLLTYGIMLGTLGKYN</sequence>
<name>A0A8X6J9H0_TRICU</name>
<dbReference type="Proteomes" id="UP000887116">
    <property type="component" value="Unassembled WGS sequence"/>
</dbReference>
<protein>
    <submittedName>
        <fullName evidence="2">Uncharacterized protein</fullName>
    </submittedName>
</protein>
<comment type="caution">
    <text evidence="2">The sequence shown here is derived from an EMBL/GenBank/DDBJ whole genome shotgun (WGS) entry which is preliminary data.</text>
</comment>
<dbReference type="InterPro" id="IPR009318">
    <property type="entry name" value="Gustatory_rcpt"/>
</dbReference>
<evidence type="ECO:0000313" key="3">
    <source>
        <dbReference type="Proteomes" id="UP000887116"/>
    </source>
</evidence>
<reference evidence="2" key="1">
    <citation type="submission" date="2020-07" db="EMBL/GenBank/DDBJ databases">
        <title>Multicomponent nature underlies the extraordinary mechanical properties of spider dragline silk.</title>
        <authorList>
            <person name="Kono N."/>
            <person name="Nakamura H."/>
            <person name="Mori M."/>
            <person name="Yoshida Y."/>
            <person name="Ohtoshi R."/>
            <person name="Malay A.D."/>
            <person name="Moran D.A.P."/>
            <person name="Tomita M."/>
            <person name="Numata K."/>
            <person name="Arakawa K."/>
        </authorList>
    </citation>
    <scope>NUCLEOTIDE SEQUENCE</scope>
</reference>
<dbReference type="GO" id="GO:0008527">
    <property type="term" value="F:taste receptor activity"/>
    <property type="evidence" value="ECO:0007669"/>
    <property type="project" value="InterPro"/>
</dbReference>
<dbReference type="Pfam" id="PF06151">
    <property type="entry name" value="Trehalose_recp"/>
    <property type="match status" value="1"/>
</dbReference>
<feature type="transmembrane region" description="Helical" evidence="1">
    <location>
        <begin position="117"/>
        <end position="136"/>
    </location>
</feature>
<dbReference type="GO" id="GO:0016020">
    <property type="term" value="C:membrane"/>
    <property type="evidence" value="ECO:0007669"/>
    <property type="project" value="InterPro"/>
</dbReference>
<feature type="transmembrane region" description="Helical" evidence="1">
    <location>
        <begin position="43"/>
        <end position="63"/>
    </location>
</feature>
<dbReference type="EMBL" id="BMAO01004881">
    <property type="protein sequence ID" value="GFQ97620.1"/>
    <property type="molecule type" value="Genomic_DNA"/>
</dbReference>
<dbReference type="OrthoDB" id="6421653at2759"/>
<feature type="transmembrane region" description="Helical" evidence="1">
    <location>
        <begin position="12"/>
        <end position="31"/>
    </location>
</feature>
<keyword evidence="1" id="KW-0812">Transmembrane</keyword>
<keyword evidence="1" id="KW-0472">Membrane</keyword>
<dbReference type="AlphaFoldDB" id="A0A8X6J9H0"/>
<organism evidence="2 3">
    <name type="scientific">Trichonephila clavata</name>
    <name type="common">Joro spider</name>
    <name type="synonym">Nephila clavata</name>
    <dbReference type="NCBI Taxonomy" id="2740835"/>
    <lineage>
        <taxon>Eukaryota</taxon>
        <taxon>Metazoa</taxon>
        <taxon>Ecdysozoa</taxon>
        <taxon>Arthropoda</taxon>
        <taxon>Chelicerata</taxon>
        <taxon>Arachnida</taxon>
        <taxon>Araneae</taxon>
        <taxon>Araneomorphae</taxon>
        <taxon>Entelegynae</taxon>
        <taxon>Araneoidea</taxon>
        <taxon>Nephilidae</taxon>
        <taxon>Trichonephila</taxon>
    </lineage>
</organism>
<evidence type="ECO:0000256" key="1">
    <source>
        <dbReference type="SAM" id="Phobius"/>
    </source>
</evidence>
<evidence type="ECO:0000313" key="2">
    <source>
        <dbReference type="EMBL" id="GFQ97620.1"/>
    </source>
</evidence>
<gene>
    <name evidence="2" type="primary">AVEN_142582_1</name>
    <name evidence="2" type="ORF">TNCT_101371</name>
</gene>
<keyword evidence="3" id="KW-1185">Reference proteome</keyword>
<proteinExistence type="predicted"/>
<accession>A0A8X6J9H0</accession>
<keyword evidence="1" id="KW-1133">Transmembrane helix</keyword>